<proteinExistence type="inferred from homology"/>
<dbReference type="PANTHER" id="PTHR24096">
    <property type="entry name" value="LONG-CHAIN-FATTY-ACID--COA LIGASE"/>
    <property type="match status" value="1"/>
</dbReference>
<evidence type="ECO:0000313" key="6">
    <source>
        <dbReference type="Proteomes" id="UP000054266"/>
    </source>
</evidence>
<dbReference type="STRING" id="5601.A0A0D2GF14"/>
<dbReference type="FunFam" id="3.30.300.30:FF:000007">
    <property type="entry name" value="4-coumarate--CoA ligase 2"/>
    <property type="match status" value="1"/>
</dbReference>
<accession>A0A0D2GF14</accession>
<dbReference type="GO" id="GO:0019748">
    <property type="term" value="P:secondary metabolic process"/>
    <property type="evidence" value="ECO:0007669"/>
    <property type="project" value="TreeGrafter"/>
</dbReference>
<gene>
    <name evidence="5" type="ORF">PV04_03020</name>
</gene>
<dbReference type="InterPro" id="IPR045851">
    <property type="entry name" value="AMP-bd_C_sf"/>
</dbReference>
<evidence type="ECO:0000256" key="2">
    <source>
        <dbReference type="ARBA" id="ARBA00022598"/>
    </source>
</evidence>
<dbReference type="InterPro" id="IPR020845">
    <property type="entry name" value="AMP-binding_CS"/>
</dbReference>
<reference evidence="5 6" key="1">
    <citation type="submission" date="2015-01" db="EMBL/GenBank/DDBJ databases">
        <title>The Genome Sequence of Capronia semiimmersa CBS27337.</title>
        <authorList>
            <consortium name="The Broad Institute Genomics Platform"/>
            <person name="Cuomo C."/>
            <person name="de Hoog S."/>
            <person name="Gorbushina A."/>
            <person name="Stielow B."/>
            <person name="Teixiera M."/>
            <person name="Abouelleil A."/>
            <person name="Chapman S.B."/>
            <person name="Priest M."/>
            <person name="Young S.K."/>
            <person name="Wortman J."/>
            <person name="Nusbaum C."/>
            <person name="Birren B."/>
        </authorList>
    </citation>
    <scope>NUCLEOTIDE SEQUENCE [LARGE SCALE GENOMIC DNA]</scope>
    <source>
        <strain evidence="5 6">CBS 27337</strain>
    </source>
</reference>
<keyword evidence="6" id="KW-1185">Reference proteome</keyword>
<dbReference type="AlphaFoldDB" id="A0A0D2GF14"/>
<feature type="domain" description="AMP-dependent synthetase/ligase" evidence="3">
    <location>
        <begin position="76"/>
        <end position="424"/>
    </location>
</feature>
<keyword evidence="2" id="KW-0436">Ligase</keyword>
<dbReference type="InterPro" id="IPR025110">
    <property type="entry name" value="AMP-bd_C"/>
</dbReference>
<dbReference type="Gene3D" id="3.30.300.30">
    <property type="match status" value="1"/>
</dbReference>
<evidence type="ECO:0000313" key="5">
    <source>
        <dbReference type="EMBL" id="KIW70779.1"/>
    </source>
</evidence>
<dbReference type="HOGENOM" id="CLU_000022_59_2_1"/>
<dbReference type="InterPro" id="IPR042099">
    <property type="entry name" value="ANL_N_sf"/>
</dbReference>
<dbReference type="Gene3D" id="3.40.50.12780">
    <property type="entry name" value="N-terminal domain of ligase-like"/>
    <property type="match status" value="1"/>
</dbReference>
<dbReference type="CDD" id="cd05911">
    <property type="entry name" value="Firefly_Luc_like"/>
    <property type="match status" value="1"/>
</dbReference>
<dbReference type="SUPFAM" id="SSF56801">
    <property type="entry name" value="Acetyl-CoA synthetase-like"/>
    <property type="match status" value="1"/>
</dbReference>
<evidence type="ECO:0000259" key="3">
    <source>
        <dbReference type="Pfam" id="PF00501"/>
    </source>
</evidence>
<evidence type="ECO:0000256" key="1">
    <source>
        <dbReference type="ARBA" id="ARBA00006432"/>
    </source>
</evidence>
<protein>
    <recommendedName>
        <fullName evidence="7">4-coumarate-CoA ligase</fullName>
    </recommendedName>
</protein>
<feature type="domain" description="AMP-binding enzyme C-terminal" evidence="4">
    <location>
        <begin position="475"/>
        <end position="552"/>
    </location>
</feature>
<dbReference type="Proteomes" id="UP000054266">
    <property type="component" value="Unassembled WGS sequence"/>
</dbReference>
<dbReference type="PROSITE" id="PS00455">
    <property type="entry name" value="AMP_BINDING"/>
    <property type="match status" value="1"/>
</dbReference>
<sequence length="573" mass="63409">MPPRKTIYLPTKDYEIPDMDILTLIYDSPESWTQDSTVLHAEAALPSNAVTKAQGRLYTKRLAWVFRHVFSIGMNGPGTDVVVCISSGQILLSSVFYGVIAAGGVFSAASSSFTAGELARQIKQGRSSCIVCSEDCRDVAIKAAKECGVPTSRVLVLESMGGKRVLRDVEKRERNWLDGGEEEWIRKCELLDWEKITDPKTLKDRVVCLLYSSGTTGVPKGVNISHANLVSEGLIPQYQIRQHFAHQRRLDPAYRFEYRTLAHLPTAHIAGCQGYFVNPSIAGGPVYWMPKFDFPLFLEYNRRYKITYFFTVPPIYLLIAKSPLVTDQFANLVQAVSGAAPMGAELQAMAEKKLGCQISQTWGLSETTGSVTAMPWDQKDDTGSVSPLLPNVRMRIVDDEENDVEEGQEGEFIVQGPMVTTGYWGNESATKEAFTKDGKWFKTGDVGLCKGDKFYVVDRKKELIKYKGLQVAPAELEAVLLSHSLILDAAVIGVPDPSGSGNELPRAYVVADQSKISDHEIKAFVSQNLAQHKQLRGGVIYLDAIPKSASGKILRRELREMAKRERMAGQAKI</sequence>
<comment type="similarity">
    <text evidence="1">Belongs to the ATP-dependent AMP-binding enzyme family.</text>
</comment>
<dbReference type="GO" id="GO:0016405">
    <property type="term" value="F:CoA-ligase activity"/>
    <property type="evidence" value="ECO:0007669"/>
    <property type="project" value="TreeGrafter"/>
</dbReference>
<name>A0A0D2GF14_9EURO</name>
<evidence type="ECO:0008006" key="7">
    <source>
        <dbReference type="Google" id="ProtNLM"/>
    </source>
</evidence>
<organism evidence="5 6">
    <name type="scientific">Phialophora macrospora</name>
    <dbReference type="NCBI Taxonomy" id="1851006"/>
    <lineage>
        <taxon>Eukaryota</taxon>
        <taxon>Fungi</taxon>
        <taxon>Dikarya</taxon>
        <taxon>Ascomycota</taxon>
        <taxon>Pezizomycotina</taxon>
        <taxon>Eurotiomycetes</taxon>
        <taxon>Chaetothyriomycetidae</taxon>
        <taxon>Chaetothyriales</taxon>
        <taxon>Herpotrichiellaceae</taxon>
        <taxon>Phialophora</taxon>
    </lineage>
</organism>
<evidence type="ECO:0000259" key="4">
    <source>
        <dbReference type="Pfam" id="PF13193"/>
    </source>
</evidence>
<dbReference type="Pfam" id="PF00501">
    <property type="entry name" value="AMP-binding"/>
    <property type="match status" value="1"/>
</dbReference>
<dbReference type="InterPro" id="IPR000873">
    <property type="entry name" value="AMP-dep_synth/lig_dom"/>
</dbReference>
<dbReference type="Pfam" id="PF13193">
    <property type="entry name" value="AMP-binding_C"/>
    <property type="match status" value="1"/>
</dbReference>
<dbReference type="EMBL" id="KN846957">
    <property type="protein sequence ID" value="KIW70779.1"/>
    <property type="molecule type" value="Genomic_DNA"/>
</dbReference>
<dbReference type="PANTHER" id="PTHR24096:SF149">
    <property type="entry name" value="AMP-BINDING DOMAIN-CONTAINING PROTEIN-RELATED"/>
    <property type="match status" value="1"/>
</dbReference>